<evidence type="ECO:0000313" key="3">
    <source>
        <dbReference type="EMBL" id="MFD0947114.1"/>
    </source>
</evidence>
<proteinExistence type="predicted"/>
<dbReference type="Pfam" id="PF04311">
    <property type="entry name" value="DUF459"/>
    <property type="match status" value="1"/>
</dbReference>
<reference evidence="4" key="1">
    <citation type="journal article" date="2019" name="Int. J. Syst. Evol. Microbiol.">
        <title>The Global Catalogue of Microorganisms (GCM) 10K type strain sequencing project: providing services to taxonomists for standard genome sequencing and annotation.</title>
        <authorList>
            <consortium name="The Broad Institute Genomics Platform"/>
            <consortium name="The Broad Institute Genome Sequencing Center for Infectious Disease"/>
            <person name="Wu L."/>
            <person name="Ma J."/>
        </authorList>
    </citation>
    <scope>NUCLEOTIDE SEQUENCE [LARGE SCALE GENOMIC DNA]</scope>
    <source>
        <strain evidence="4">CCUG 62982</strain>
    </source>
</reference>
<dbReference type="InterPro" id="IPR007407">
    <property type="entry name" value="DUF459"/>
</dbReference>
<dbReference type="Gene3D" id="3.40.50.1110">
    <property type="entry name" value="SGNH hydrolase"/>
    <property type="match status" value="1"/>
</dbReference>
<keyword evidence="2" id="KW-0812">Transmembrane</keyword>
<accession>A0ABW3H7Y6</accession>
<name>A0ABW3H7Y6_9SPHN</name>
<dbReference type="InterPro" id="IPR036514">
    <property type="entry name" value="SGNH_hydro_sf"/>
</dbReference>
<feature type="region of interest" description="Disordered" evidence="1">
    <location>
        <begin position="287"/>
        <end position="313"/>
    </location>
</feature>
<evidence type="ECO:0000256" key="1">
    <source>
        <dbReference type="SAM" id="MobiDB-lite"/>
    </source>
</evidence>
<dbReference type="Proteomes" id="UP001596977">
    <property type="component" value="Unassembled WGS sequence"/>
</dbReference>
<keyword evidence="2" id="KW-1133">Transmembrane helix</keyword>
<sequence>MRGKLAFLADRTAVLFLGLAAGAFITASFYTVNAPVAPPAAPQPGAPAGDQPGAPAVPAAALPPTVTVGPALASTAAAGREVHVGVFGDSFGDGIWAALYNGLRKDDTIKVHQFSERSTGFTRYRSLNLLDDIRGKIDRQPVDIAVISFGANDTQGIYDNGHAAKFMSEDWQKIVGDRVAAIVTMLRERGAQVYWVGLPRMRKPEFDADIQQLNAFFAARARALNVPFIDTVPASVDADGKYAPYLRNPDTGERVMARANDGIHMTMSGYGFLIHGLTGDIQKSIAQARGAANRDPARQDAGKPAGEAAKSDG</sequence>
<gene>
    <name evidence="3" type="ORF">ACFQ1E_12260</name>
</gene>
<evidence type="ECO:0000256" key="2">
    <source>
        <dbReference type="SAM" id="Phobius"/>
    </source>
</evidence>
<dbReference type="EMBL" id="JBHTJG010000005">
    <property type="protein sequence ID" value="MFD0947114.1"/>
    <property type="molecule type" value="Genomic_DNA"/>
</dbReference>
<feature type="region of interest" description="Disordered" evidence="1">
    <location>
        <begin position="41"/>
        <end position="60"/>
    </location>
</feature>
<organism evidence="3 4">
    <name type="scientific">Sphingomonas canadensis</name>
    <dbReference type="NCBI Taxonomy" id="1219257"/>
    <lineage>
        <taxon>Bacteria</taxon>
        <taxon>Pseudomonadati</taxon>
        <taxon>Pseudomonadota</taxon>
        <taxon>Alphaproteobacteria</taxon>
        <taxon>Sphingomonadales</taxon>
        <taxon>Sphingomonadaceae</taxon>
        <taxon>Sphingomonas</taxon>
    </lineage>
</organism>
<protein>
    <submittedName>
        <fullName evidence="3">DUF459 domain-containing protein</fullName>
    </submittedName>
</protein>
<dbReference type="SUPFAM" id="SSF52266">
    <property type="entry name" value="SGNH hydrolase"/>
    <property type="match status" value="1"/>
</dbReference>
<keyword evidence="4" id="KW-1185">Reference proteome</keyword>
<feature type="compositionally biased region" description="Low complexity" evidence="1">
    <location>
        <begin position="46"/>
        <end position="60"/>
    </location>
</feature>
<comment type="caution">
    <text evidence="3">The sequence shown here is derived from an EMBL/GenBank/DDBJ whole genome shotgun (WGS) entry which is preliminary data.</text>
</comment>
<evidence type="ECO:0000313" key="4">
    <source>
        <dbReference type="Proteomes" id="UP001596977"/>
    </source>
</evidence>
<keyword evidence="2" id="KW-0472">Membrane</keyword>
<feature type="transmembrane region" description="Helical" evidence="2">
    <location>
        <begin position="12"/>
        <end position="32"/>
    </location>
</feature>